<dbReference type="GO" id="GO:0009228">
    <property type="term" value="P:thiamine biosynthetic process"/>
    <property type="evidence" value="ECO:0007669"/>
    <property type="project" value="InterPro"/>
</dbReference>
<name>A0A1H6FMR3_THEAL</name>
<dbReference type="Proteomes" id="UP000222056">
    <property type="component" value="Unassembled WGS sequence"/>
</dbReference>
<protein>
    <submittedName>
        <fullName evidence="2">Putative hydroxymethylpyrimidine transport system substrate-binding protein</fullName>
    </submittedName>
</protein>
<dbReference type="Pfam" id="PF09084">
    <property type="entry name" value="NMT1"/>
    <property type="match status" value="1"/>
</dbReference>
<reference evidence="3" key="1">
    <citation type="submission" date="2016-10" db="EMBL/GenBank/DDBJ databases">
        <authorList>
            <person name="Varghese N."/>
            <person name="Submissions S."/>
        </authorList>
    </citation>
    <scope>NUCLEOTIDE SEQUENCE [LARGE SCALE GENOMIC DNA]</scope>
    <source>
        <strain evidence="3">ATCC 35263</strain>
    </source>
</reference>
<dbReference type="SUPFAM" id="SSF53850">
    <property type="entry name" value="Periplasmic binding protein-like II"/>
    <property type="match status" value="1"/>
</dbReference>
<gene>
    <name evidence="2" type="ORF">SAMN02745716_1015</name>
</gene>
<evidence type="ECO:0000313" key="3">
    <source>
        <dbReference type="Proteomes" id="UP000222056"/>
    </source>
</evidence>
<dbReference type="AlphaFoldDB" id="A0A1H6FMR3"/>
<dbReference type="PANTHER" id="PTHR31528">
    <property type="entry name" value="4-AMINO-5-HYDROXYMETHYL-2-METHYLPYRIMIDINE PHOSPHATE SYNTHASE THI11-RELATED"/>
    <property type="match status" value="1"/>
</dbReference>
<evidence type="ECO:0000259" key="1">
    <source>
        <dbReference type="Pfam" id="PF09084"/>
    </source>
</evidence>
<sequence length="348" mass="38008">MASAGGDAVTGAAVTGRWRALLGLLLVAAVLVGCGEKRERLTPAGERTVRVMLDWFPNADHAPIYAAEAAGYFRQAGLRVELRTPSDPAAPIRAVAAGRVDLAVSYEPEVFRALDQGLRVRSVAALVQRPLTSILWLERSGIRSVRDLAGKRVGYAGIDYQRAYLEAILAEAGVDPSRVRVRNVGFGLAPALLTGKVDAVIGAFWNYEAVQLRLERRRPQVVPVDRAGVPSYDELVFVANGDALDRDRAKLRAFLAAVARGERLVRRRPDFAVTALVRANRDLDPRLQRAAVRATLAAFAPPRGRPWGWQDPRSWREFGGWLKTHGILRRAPDPTEAYTNELLAGAGL</sequence>
<accession>A0A1H6FMR3</accession>
<dbReference type="InterPro" id="IPR015168">
    <property type="entry name" value="SsuA/THI5"/>
</dbReference>
<proteinExistence type="predicted"/>
<dbReference type="PANTHER" id="PTHR31528:SF3">
    <property type="entry name" value="THIAMINE BIOSYNTHESIS PROTEIN HI_0357-RELATED"/>
    <property type="match status" value="1"/>
</dbReference>
<organism evidence="2 3">
    <name type="scientific">Thermoleophilum album</name>
    <dbReference type="NCBI Taxonomy" id="29539"/>
    <lineage>
        <taxon>Bacteria</taxon>
        <taxon>Bacillati</taxon>
        <taxon>Actinomycetota</taxon>
        <taxon>Thermoleophilia</taxon>
        <taxon>Thermoleophilales</taxon>
        <taxon>Thermoleophilaceae</taxon>
        <taxon>Thermoleophilum</taxon>
    </lineage>
</organism>
<feature type="domain" description="SsuA/THI5-like" evidence="1">
    <location>
        <begin position="58"/>
        <end position="270"/>
    </location>
</feature>
<keyword evidence="3" id="KW-1185">Reference proteome</keyword>
<dbReference type="Gene3D" id="3.40.190.10">
    <property type="entry name" value="Periplasmic binding protein-like II"/>
    <property type="match status" value="2"/>
</dbReference>
<evidence type="ECO:0000313" key="2">
    <source>
        <dbReference type="EMBL" id="SEH12201.1"/>
    </source>
</evidence>
<dbReference type="InterPro" id="IPR027939">
    <property type="entry name" value="NMT1/THI5"/>
</dbReference>
<dbReference type="STRING" id="29539.SAMN02745716_1015"/>
<dbReference type="EMBL" id="FNWJ01000001">
    <property type="protein sequence ID" value="SEH12201.1"/>
    <property type="molecule type" value="Genomic_DNA"/>
</dbReference>